<keyword evidence="2" id="KW-0732">Signal</keyword>
<dbReference type="Pfam" id="PF13036">
    <property type="entry name" value="LpoB"/>
    <property type="match status" value="1"/>
</dbReference>
<organism evidence="3 4">
    <name type="scientific">Nitratiruptor tergarcus DSM 16512</name>
    <dbReference type="NCBI Taxonomy" id="1069081"/>
    <lineage>
        <taxon>Bacteria</taxon>
        <taxon>Pseudomonadati</taxon>
        <taxon>Campylobacterota</taxon>
        <taxon>Epsilonproteobacteria</taxon>
        <taxon>Nautiliales</taxon>
        <taxon>Nitratiruptoraceae</taxon>
        <taxon>Nitratiruptor</taxon>
    </lineage>
</organism>
<protein>
    <recommendedName>
        <fullName evidence="1">Penicillin-binding protein activator LpoB</fullName>
    </recommendedName>
</protein>
<dbReference type="InterPro" id="IPR014094">
    <property type="entry name" value="LpoB"/>
</dbReference>
<evidence type="ECO:0000313" key="4">
    <source>
        <dbReference type="Proteomes" id="UP000192602"/>
    </source>
</evidence>
<dbReference type="Gene3D" id="3.40.50.10610">
    <property type="entry name" value="ABC-type transport auxiliary lipoprotein component"/>
    <property type="match status" value="1"/>
</dbReference>
<feature type="chain" id="PRO_5012122273" description="Penicillin-binding protein activator LpoB" evidence="2">
    <location>
        <begin position="24"/>
        <end position="214"/>
    </location>
</feature>
<evidence type="ECO:0000256" key="2">
    <source>
        <dbReference type="SAM" id="SignalP"/>
    </source>
</evidence>
<keyword evidence="4" id="KW-1185">Reference proteome</keyword>
<evidence type="ECO:0000313" key="3">
    <source>
        <dbReference type="EMBL" id="SMC08773.1"/>
    </source>
</evidence>
<gene>
    <name evidence="3" type="ORF">SAMN05660197_0540</name>
</gene>
<feature type="signal peptide" evidence="2">
    <location>
        <begin position="1"/>
        <end position="23"/>
    </location>
</feature>
<accession>A0A1W1WSS9</accession>
<dbReference type="OrthoDB" id="272776at2"/>
<dbReference type="EMBL" id="FWWZ01000001">
    <property type="protein sequence ID" value="SMC08773.1"/>
    <property type="molecule type" value="Genomic_DNA"/>
</dbReference>
<reference evidence="4" key="1">
    <citation type="submission" date="2017-04" db="EMBL/GenBank/DDBJ databases">
        <authorList>
            <person name="Varghese N."/>
            <person name="Submissions S."/>
        </authorList>
    </citation>
    <scope>NUCLEOTIDE SEQUENCE [LARGE SCALE GENOMIC DNA]</scope>
    <source>
        <strain evidence="4">DSM 16512</strain>
    </source>
</reference>
<dbReference type="NCBIfam" id="TIGR02722">
    <property type="entry name" value="lp"/>
    <property type="match status" value="1"/>
</dbReference>
<dbReference type="AlphaFoldDB" id="A0A1W1WSS9"/>
<sequence length="214" mass="23981">MKRKTIYISLIIASIFVSGCAVSSQPHYIDKEKLGTSTPTTLGLDYEDIERASLKLVDSMLRSPYLNRMYETKMKKEGKPLIMMISDFTNDTTQRLDIDQIVKKIRIALLNSGKFIVTTALRAGGPEDRATLELRKLRKNKEFNQKTIAKKGTVVAPDLSLSGKIIQRVSKLPNGEQRVDYYIQMSLTDVTSGLAFWEGEEVISKAGSSKSAPW</sequence>
<dbReference type="PROSITE" id="PS51257">
    <property type="entry name" value="PROKAR_LIPOPROTEIN"/>
    <property type="match status" value="1"/>
</dbReference>
<dbReference type="STRING" id="1069081.SAMN05660197_0540"/>
<evidence type="ECO:0000256" key="1">
    <source>
        <dbReference type="NCBIfam" id="TIGR02722"/>
    </source>
</evidence>
<proteinExistence type="predicted"/>
<dbReference type="Proteomes" id="UP000192602">
    <property type="component" value="Unassembled WGS sequence"/>
</dbReference>
<name>A0A1W1WSS9_9BACT</name>
<dbReference type="RefSeq" id="WP_084275036.1">
    <property type="nucleotide sequence ID" value="NZ_AP026671.1"/>
</dbReference>